<evidence type="ECO:0000313" key="3">
    <source>
        <dbReference type="Ensembl" id="ENSCINP00000016783.3"/>
    </source>
</evidence>
<dbReference type="InterPro" id="IPR016181">
    <property type="entry name" value="Acyl_CoA_acyltransferase"/>
</dbReference>
<reference evidence="3" key="4">
    <citation type="submission" date="2025-09" db="UniProtKB">
        <authorList>
            <consortium name="Ensembl"/>
        </authorList>
    </citation>
    <scope>IDENTIFICATION</scope>
</reference>
<reference evidence="4" key="1">
    <citation type="journal article" date="2002" name="Science">
        <title>The draft genome of Ciona intestinalis: insights into chordate and vertebrate origins.</title>
        <authorList>
            <person name="Dehal P."/>
            <person name="Satou Y."/>
            <person name="Campbell R.K."/>
            <person name="Chapman J."/>
            <person name="Degnan B."/>
            <person name="De Tomaso A."/>
            <person name="Davidson B."/>
            <person name="Di Gregorio A."/>
            <person name="Gelpke M."/>
            <person name="Goodstein D.M."/>
            <person name="Harafuji N."/>
            <person name="Hastings K.E."/>
            <person name="Ho I."/>
            <person name="Hotta K."/>
            <person name="Huang W."/>
            <person name="Kawashima T."/>
            <person name="Lemaire P."/>
            <person name="Martinez D."/>
            <person name="Meinertzhagen I.A."/>
            <person name="Necula S."/>
            <person name="Nonaka M."/>
            <person name="Putnam N."/>
            <person name="Rash S."/>
            <person name="Saiga H."/>
            <person name="Satake M."/>
            <person name="Terry A."/>
            <person name="Yamada L."/>
            <person name="Wang H.G."/>
            <person name="Awazu S."/>
            <person name="Azumi K."/>
            <person name="Boore J."/>
            <person name="Branno M."/>
            <person name="Chin-Bow S."/>
            <person name="DeSantis R."/>
            <person name="Doyle S."/>
            <person name="Francino P."/>
            <person name="Keys D.N."/>
            <person name="Haga S."/>
            <person name="Hayashi H."/>
            <person name="Hino K."/>
            <person name="Imai K.S."/>
            <person name="Inaba K."/>
            <person name="Kano S."/>
            <person name="Kobayashi K."/>
            <person name="Kobayashi M."/>
            <person name="Lee B.I."/>
            <person name="Makabe K.W."/>
            <person name="Manohar C."/>
            <person name="Matassi G."/>
            <person name="Medina M."/>
            <person name="Mochizuki Y."/>
            <person name="Mount S."/>
            <person name="Morishita T."/>
            <person name="Miura S."/>
            <person name="Nakayama A."/>
            <person name="Nishizaka S."/>
            <person name="Nomoto H."/>
            <person name="Ohta F."/>
            <person name="Oishi K."/>
            <person name="Rigoutsos I."/>
            <person name="Sano M."/>
            <person name="Sasaki A."/>
            <person name="Sasakura Y."/>
            <person name="Shoguchi E."/>
            <person name="Shin-i T."/>
            <person name="Spagnuolo A."/>
            <person name="Stainier D."/>
            <person name="Suzuki M.M."/>
            <person name="Tassy O."/>
            <person name="Takatori N."/>
            <person name="Tokuoka M."/>
            <person name="Yagi K."/>
            <person name="Yoshizaki F."/>
            <person name="Wada S."/>
            <person name="Zhang C."/>
            <person name="Hyatt P.D."/>
            <person name="Larimer F."/>
            <person name="Detter C."/>
            <person name="Doggett N."/>
            <person name="Glavina T."/>
            <person name="Hawkins T."/>
            <person name="Richardson P."/>
            <person name="Lucas S."/>
            <person name="Kohara Y."/>
            <person name="Levine M."/>
            <person name="Satoh N."/>
            <person name="Rokhsar D.S."/>
        </authorList>
    </citation>
    <scope>NUCLEOTIDE SEQUENCE [LARGE SCALE GENOMIC DNA]</scope>
</reference>
<dbReference type="PANTHER" id="PTHR20916">
    <property type="entry name" value="CYSTEINE AND GLYCINE-RICH PROTEIN 2 BINDING PROTEIN"/>
    <property type="match status" value="1"/>
</dbReference>
<evidence type="ECO:0000256" key="1">
    <source>
        <dbReference type="SAM" id="MobiDB-lite"/>
    </source>
</evidence>
<dbReference type="STRING" id="7719.ENSCINP00000016783"/>
<keyword evidence="4" id="KW-1185">Reference proteome</keyword>
<dbReference type="OMA" id="PRRNWPW"/>
<dbReference type="SUPFAM" id="SSF57903">
    <property type="entry name" value="FYVE/PHD zinc finger"/>
    <property type="match status" value="1"/>
</dbReference>
<reference evidence="3" key="3">
    <citation type="submission" date="2025-08" db="UniProtKB">
        <authorList>
            <consortium name="Ensembl"/>
        </authorList>
    </citation>
    <scope>IDENTIFICATION</scope>
</reference>
<dbReference type="PROSITE" id="PS51186">
    <property type="entry name" value="GNAT"/>
    <property type="match status" value="1"/>
</dbReference>
<dbReference type="SUPFAM" id="SSF55729">
    <property type="entry name" value="Acyl-CoA N-acyltransferases (Nat)"/>
    <property type="match status" value="1"/>
</dbReference>
<dbReference type="GO" id="GO:0004402">
    <property type="term" value="F:histone acetyltransferase activity"/>
    <property type="evidence" value="ECO:0000318"/>
    <property type="project" value="GO_Central"/>
</dbReference>
<proteinExistence type="predicted"/>
<reference evidence="3" key="2">
    <citation type="journal article" date="2008" name="Genome Biol.">
        <title>Improved genome assembly and evidence-based global gene model set for the chordate Ciona intestinalis: new insight into intron and operon populations.</title>
        <authorList>
            <person name="Satou Y."/>
            <person name="Mineta K."/>
            <person name="Ogasawara M."/>
            <person name="Sasakura Y."/>
            <person name="Shoguchi E."/>
            <person name="Ueno K."/>
            <person name="Yamada L."/>
            <person name="Matsumoto J."/>
            <person name="Wasserscheid J."/>
            <person name="Dewar K."/>
            <person name="Wiley G.B."/>
            <person name="Macmil S.L."/>
            <person name="Roe B.A."/>
            <person name="Zeller R.W."/>
            <person name="Hastings K.E."/>
            <person name="Lemaire P."/>
            <person name="Lindquist E."/>
            <person name="Endo T."/>
            <person name="Hotta K."/>
            <person name="Inaba K."/>
        </authorList>
    </citation>
    <scope>NUCLEOTIDE SEQUENCE [LARGE SCALE GENOMIC DNA]</scope>
    <source>
        <strain evidence="3">wild type</strain>
    </source>
</reference>
<dbReference type="Gene3D" id="3.90.980.20">
    <property type="match status" value="1"/>
</dbReference>
<dbReference type="InterPro" id="IPR000182">
    <property type="entry name" value="GNAT_dom"/>
</dbReference>
<dbReference type="PANTHER" id="PTHR20916:SF26">
    <property type="entry name" value="CYSTEINE-RICH PROTEIN 2-BINDING PROTEIN"/>
    <property type="match status" value="1"/>
</dbReference>
<organism evidence="3 4">
    <name type="scientific">Ciona intestinalis</name>
    <name type="common">Transparent sea squirt</name>
    <name type="synonym">Ascidia intestinalis</name>
    <dbReference type="NCBI Taxonomy" id="7719"/>
    <lineage>
        <taxon>Eukaryota</taxon>
        <taxon>Metazoa</taxon>
        <taxon>Chordata</taxon>
        <taxon>Tunicata</taxon>
        <taxon>Ascidiacea</taxon>
        <taxon>Phlebobranchia</taxon>
        <taxon>Cionidae</taxon>
        <taxon>Ciona</taxon>
    </lineage>
</organism>
<dbReference type="Proteomes" id="UP000008144">
    <property type="component" value="Chromosome 8"/>
</dbReference>
<dbReference type="Ensembl" id="ENSCINT00000016783.3">
    <property type="protein sequence ID" value="ENSCINP00000016783.3"/>
    <property type="gene ID" value="ENSCING00000008216.3"/>
</dbReference>
<dbReference type="FunFam" id="3.40.630.30:FF:000013">
    <property type="entry name" value="cysteine-rich protein 2-binding protein-like"/>
    <property type="match status" value="1"/>
</dbReference>
<feature type="region of interest" description="Disordered" evidence="1">
    <location>
        <begin position="216"/>
        <end position="276"/>
    </location>
</feature>
<feature type="domain" description="N-acetyltransferase" evidence="2">
    <location>
        <begin position="558"/>
        <end position="702"/>
    </location>
</feature>
<evidence type="ECO:0000259" key="2">
    <source>
        <dbReference type="PROSITE" id="PS51186"/>
    </source>
</evidence>
<dbReference type="EMBL" id="EAAA01002785">
    <property type="status" value="NOT_ANNOTATED_CDS"/>
    <property type="molecule type" value="Genomic_DNA"/>
</dbReference>
<dbReference type="EMBL" id="EAAA01002786">
    <property type="status" value="NOT_ANNOTATED_CDS"/>
    <property type="molecule type" value="Genomic_DNA"/>
</dbReference>
<dbReference type="InParanoid" id="F6RU68"/>
<name>F6RU68_CIOIN</name>
<accession>F6RU68</accession>
<sequence>LAFHCDGCKSWVHSNCLHSGPPNSVLGDNYFTFMCSSCNGGKETYTRMKVTWIQVVSLSLYNLAQTSMGKQGFFKWKEDICLFIDKHWDSFFGESKKKTNQWTCTVGSVLSAGNPIRFQSGHGIFKDSGWWRLVDPTQAPEYVPGAVIINTPIFNSIIPYCIYEYKPRRLPFGSGRSGSRRRSHMVHARNARLNQRYIYIYIHKFFSQHQQEANLSEEKSPIDSPVSNVSNVSNIAQDSPRPSSPSSSISSLVRTSRPNTQKKRRSTPPSPSMLSVMNRTPRIFCTNVVGRGEWGVMGIGLFTNICSNPPEAMEDTSSSVASVPPSIKPNVTKSMFLPEKRETKPIVAAEEDDKPKNICGIPLVETKGSGSKACFYYPYGWHLIKIRMMNLYEERKLVKKLLHHSKVEDDVDGRRLRRKLLLRQKKRQLGLSVFNFDDTVRRLLSREQNLIIPTSDGPKYNPVVQRGEHRVLDRFLSSDPKLYGADESRRTFKQKLVGSNELTSEQQLIVSPYTQRILKPFIRRDFETKPPKLKVLIEIVENYHKSDTTWQADVASPIDYCYVRPRHIPTINALCRHFFWPGIDLSESLQYPDFSVVALYKKMVVGFGFLVPDVSFNQAYISFLLVHPDWQHAGIGTFMLYHLMQTCMGKDVTLHVSASNPAMLLYQRFGFKPERFEADFYDKYLPPDDRECAHAFFMRLRR</sequence>
<dbReference type="CDD" id="cd04301">
    <property type="entry name" value="NAT_SF"/>
    <property type="match status" value="1"/>
</dbReference>
<dbReference type="HOGENOM" id="CLU_022855_0_0_1"/>
<dbReference type="GeneTree" id="ENSGT00390000001146"/>
<evidence type="ECO:0000313" key="4">
    <source>
        <dbReference type="Proteomes" id="UP000008144"/>
    </source>
</evidence>
<dbReference type="FunCoup" id="F6RU68">
    <property type="interactions" value="21"/>
</dbReference>
<dbReference type="InterPro" id="IPR011011">
    <property type="entry name" value="Znf_FYVE_PHD"/>
</dbReference>
<dbReference type="AlphaFoldDB" id="F6RU68"/>
<dbReference type="Pfam" id="PF00583">
    <property type="entry name" value="Acetyltransf_1"/>
    <property type="match status" value="1"/>
</dbReference>
<feature type="compositionally biased region" description="Low complexity" evidence="1">
    <location>
        <begin position="226"/>
        <end position="258"/>
    </location>
</feature>
<protein>
    <recommendedName>
        <fullName evidence="2">N-acetyltransferase domain-containing protein</fullName>
    </recommendedName>
</protein>
<dbReference type="Gene3D" id="3.40.630.30">
    <property type="match status" value="1"/>
</dbReference>